<dbReference type="SMART" id="SM00507">
    <property type="entry name" value="HNHc"/>
    <property type="match status" value="1"/>
</dbReference>
<dbReference type="InterPro" id="IPR003615">
    <property type="entry name" value="HNH_nuc"/>
</dbReference>
<dbReference type="InterPro" id="IPR002711">
    <property type="entry name" value="HNH"/>
</dbReference>
<dbReference type="Pfam" id="PF01844">
    <property type="entry name" value="HNH"/>
    <property type="match status" value="1"/>
</dbReference>
<dbReference type="AlphaFoldDB" id="A0A381ZVY0"/>
<dbReference type="GO" id="GO:0008270">
    <property type="term" value="F:zinc ion binding"/>
    <property type="evidence" value="ECO:0007669"/>
    <property type="project" value="InterPro"/>
</dbReference>
<gene>
    <name evidence="2" type="ORF">METZ01_LOCUS146254</name>
</gene>
<reference evidence="2" key="1">
    <citation type="submission" date="2018-05" db="EMBL/GenBank/DDBJ databases">
        <authorList>
            <person name="Lanie J.A."/>
            <person name="Ng W.-L."/>
            <person name="Kazmierczak K.M."/>
            <person name="Andrzejewski T.M."/>
            <person name="Davidsen T.M."/>
            <person name="Wayne K.J."/>
            <person name="Tettelin H."/>
            <person name="Glass J.I."/>
            <person name="Rusch D."/>
            <person name="Podicherti R."/>
            <person name="Tsui H.-C.T."/>
            <person name="Winkler M.E."/>
        </authorList>
    </citation>
    <scope>NUCLEOTIDE SEQUENCE</scope>
</reference>
<proteinExistence type="predicted"/>
<evidence type="ECO:0000259" key="1">
    <source>
        <dbReference type="SMART" id="SM00507"/>
    </source>
</evidence>
<dbReference type="GO" id="GO:0003676">
    <property type="term" value="F:nucleic acid binding"/>
    <property type="evidence" value="ECO:0007669"/>
    <property type="project" value="InterPro"/>
</dbReference>
<evidence type="ECO:0000313" key="2">
    <source>
        <dbReference type="EMBL" id="SVA93400.1"/>
    </source>
</evidence>
<dbReference type="CDD" id="cd00085">
    <property type="entry name" value="HNHc"/>
    <property type="match status" value="1"/>
</dbReference>
<sequence>MVFEEPIKKEAKRRGIFRCAACQKQFVEVQHIVPPAEGGSNEIDNAIPLCAFCHHRHGDDPTLRDQLRDLRNAWWARCRKSQEESGVIELNQRLDQLRADYLSDVALESERLAEIRDLLLETIKDIESDVSAAGTVPEILAVSTTVSGSINFFPCPACGYSVPFGAEACANCGGRDWPEF</sequence>
<dbReference type="Gene3D" id="1.10.30.50">
    <property type="match status" value="1"/>
</dbReference>
<accession>A0A381ZVY0</accession>
<dbReference type="GO" id="GO:0004519">
    <property type="term" value="F:endonuclease activity"/>
    <property type="evidence" value="ECO:0007669"/>
    <property type="project" value="InterPro"/>
</dbReference>
<name>A0A381ZVY0_9ZZZZ</name>
<dbReference type="EMBL" id="UINC01022876">
    <property type="protein sequence ID" value="SVA93400.1"/>
    <property type="molecule type" value="Genomic_DNA"/>
</dbReference>
<feature type="domain" description="HNH nuclease" evidence="1">
    <location>
        <begin position="6"/>
        <end position="55"/>
    </location>
</feature>
<organism evidence="2">
    <name type="scientific">marine metagenome</name>
    <dbReference type="NCBI Taxonomy" id="408172"/>
    <lineage>
        <taxon>unclassified sequences</taxon>
        <taxon>metagenomes</taxon>
        <taxon>ecological metagenomes</taxon>
    </lineage>
</organism>
<protein>
    <recommendedName>
        <fullName evidence="1">HNH nuclease domain-containing protein</fullName>
    </recommendedName>
</protein>